<dbReference type="PANTHER" id="PTHR45663:SF11">
    <property type="entry name" value="GEO12009P1"/>
    <property type="match status" value="1"/>
</dbReference>
<dbReference type="GO" id="GO:0005737">
    <property type="term" value="C:cytoplasm"/>
    <property type="evidence" value="ECO:0007669"/>
    <property type="project" value="TreeGrafter"/>
</dbReference>
<protein>
    <recommendedName>
        <fullName evidence="1">Thioredoxin domain-containing protein</fullName>
    </recommendedName>
</protein>
<feature type="domain" description="Thioredoxin" evidence="1">
    <location>
        <begin position="5"/>
        <end position="58"/>
    </location>
</feature>
<dbReference type="GO" id="GO:0015035">
    <property type="term" value="F:protein-disulfide reductase activity"/>
    <property type="evidence" value="ECO:0007669"/>
    <property type="project" value="TreeGrafter"/>
</dbReference>
<evidence type="ECO:0000313" key="2">
    <source>
        <dbReference type="EMBL" id="KAJ3200801.1"/>
    </source>
</evidence>
<sequence length="63" mass="7314">LDKNQDFILLKLNVDENPETSHDYQISSLPTVAVFKNGVVVDKFLGLKDAKYFRDFIERNKKV</sequence>
<dbReference type="Gene3D" id="3.40.30.10">
    <property type="entry name" value="Glutaredoxin"/>
    <property type="match status" value="1"/>
</dbReference>
<name>A0AAD5XVI5_9FUNG</name>
<dbReference type="CDD" id="cd02947">
    <property type="entry name" value="TRX_family"/>
    <property type="match status" value="1"/>
</dbReference>
<reference evidence="2" key="1">
    <citation type="submission" date="2020-05" db="EMBL/GenBank/DDBJ databases">
        <title>Phylogenomic resolution of chytrid fungi.</title>
        <authorList>
            <person name="Stajich J.E."/>
            <person name="Amses K."/>
            <person name="Simmons R."/>
            <person name="Seto K."/>
            <person name="Myers J."/>
            <person name="Bonds A."/>
            <person name="Quandt C.A."/>
            <person name="Barry K."/>
            <person name="Liu P."/>
            <person name="Grigoriev I."/>
            <person name="Longcore J.E."/>
            <person name="James T.Y."/>
        </authorList>
    </citation>
    <scope>NUCLEOTIDE SEQUENCE</scope>
    <source>
        <strain evidence="2">JEL0476</strain>
    </source>
</reference>
<dbReference type="PANTHER" id="PTHR45663">
    <property type="entry name" value="GEO12009P1"/>
    <property type="match status" value="1"/>
</dbReference>
<dbReference type="EMBL" id="JADGJW010001833">
    <property type="protein sequence ID" value="KAJ3200801.1"/>
    <property type="molecule type" value="Genomic_DNA"/>
</dbReference>
<dbReference type="AlphaFoldDB" id="A0AAD5XVI5"/>
<comment type="caution">
    <text evidence="2">The sequence shown here is derived from an EMBL/GenBank/DDBJ whole genome shotgun (WGS) entry which is preliminary data.</text>
</comment>
<dbReference type="Pfam" id="PF00085">
    <property type="entry name" value="Thioredoxin"/>
    <property type="match status" value="1"/>
</dbReference>
<dbReference type="Proteomes" id="UP001211065">
    <property type="component" value="Unassembled WGS sequence"/>
</dbReference>
<evidence type="ECO:0000313" key="3">
    <source>
        <dbReference type="Proteomes" id="UP001211065"/>
    </source>
</evidence>
<proteinExistence type="predicted"/>
<feature type="non-terminal residue" evidence="2">
    <location>
        <position position="1"/>
    </location>
</feature>
<dbReference type="SUPFAM" id="SSF52833">
    <property type="entry name" value="Thioredoxin-like"/>
    <property type="match status" value="1"/>
</dbReference>
<accession>A0AAD5XVI5</accession>
<dbReference type="InterPro" id="IPR036249">
    <property type="entry name" value="Thioredoxin-like_sf"/>
</dbReference>
<evidence type="ECO:0000259" key="1">
    <source>
        <dbReference type="Pfam" id="PF00085"/>
    </source>
</evidence>
<dbReference type="InterPro" id="IPR013766">
    <property type="entry name" value="Thioredoxin_domain"/>
</dbReference>
<keyword evidence="3" id="KW-1185">Reference proteome</keyword>
<organism evidence="2 3">
    <name type="scientific">Clydaea vesicula</name>
    <dbReference type="NCBI Taxonomy" id="447962"/>
    <lineage>
        <taxon>Eukaryota</taxon>
        <taxon>Fungi</taxon>
        <taxon>Fungi incertae sedis</taxon>
        <taxon>Chytridiomycota</taxon>
        <taxon>Chytridiomycota incertae sedis</taxon>
        <taxon>Chytridiomycetes</taxon>
        <taxon>Lobulomycetales</taxon>
        <taxon>Lobulomycetaceae</taxon>
        <taxon>Clydaea</taxon>
    </lineage>
</organism>
<gene>
    <name evidence="2" type="ORF">HK099_002510</name>
</gene>